<accession>J9HH00</accession>
<dbReference type="HOGENOM" id="CLU_2514449_0_0_1"/>
<evidence type="ECO:0000313" key="2">
    <source>
        <dbReference type="Proteomes" id="UP000682892"/>
    </source>
</evidence>
<dbReference type="EMBL" id="CH477476">
    <property type="protein sequence ID" value="EJY58157.1"/>
    <property type="molecule type" value="Genomic_DNA"/>
</dbReference>
<sequence length="85" mass="9720">MGSKRKSSKLDMFKYFYKSGFRFFLSTNLTWRWQHNREDPRHVGKPQQACSGSVVECVRLCACDEEKQKALADASASSGGTWKHS</sequence>
<dbReference type="Proteomes" id="UP000682892">
    <property type="component" value="Unassembled WGS sequence"/>
</dbReference>
<reference evidence="1" key="3">
    <citation type="submission" date="2012-09" db="EMBL/GenBank/DDBJ databases">
        <authorList>
            <consortium name="VectorBase"/>
        </authorList>
    </citation>
    <scope>NUCLEOTIDE SEQUENCE</scope>
    <source>
        <strain evidence="1">Liverpool</strain>
    </source>
</reference>
<organism evidence="1 2">
    <name type="scientific">Aedes aegypti</name>
    <name type="common">Yellowfever mosquito</name>
    <name type="synonym">Culex aegypti</name>
    <dbReference type="NCBI Taxonomy" id="7159"/>
    <lineage>
        <taxon>Eukaryota</taxon>
        <taxon>Metazoa</taxon>
        <taxon>Ecdysozoa</taxon>
        <taxon>Arthropoda</taxon>
        <taxon>Hexapoda</taxon>
        <taxon>Insecta</taxon>
        <taxon>Pterygota</taxon>
        <taxon>Neoptera</taxon>
        <taxon>Endopterygota</taxon>
        <taxon>Diptera</taxon>
        <taxon>Nematocera</taxon>
        <taxon>Culicoidea</taxon>
        <taxon>Culicidae</taxon>
        <taxon>Culicinae</taxon>
        <taxon>Aedini</taxon>
        <taxon>Aedes</taxon>
        <taxon>Stegomyia</taxon>
    </lineage>
</organism>
<proteinExistence type="predicted"/>
<protein>
    <submittedName>
        <fullName evidence="1">AAEL017072-PA</fullName>
    </submittedName>
</protein>
<name>J9HH00_AEDAE</name>
<evidence type="ECO:0000313" key="1">
    <source>
        <dbReference type="EMBL" id="EJY58157.1"/>
    </source>
</evidence>
<reference evidence="1" key="2">
    <citation type="journal article" date="2007" name="Science">
        <title>Genome sequence of Aedes aegypti, a major arbovirus vector.</title>
        <authorList>
            <person name="Nene V."/>
            <person name="Wortman J.R."/>
            <person name="Lawson D."/>
            <person name="Haas B."/>
            <person name="Kodira C."/>
            <person name="Tu Z.J."/>
            <person name="Loftus B."/>
            <person name="Xi Z."/>
            <person name="Megy K."/>
            <person name="Grabherr M."/>
            <person name="Ren Q."/>
            <person name="Zdobnov E.M."/>
            <person name="Lobo N.F."/>
            <person name="Campbell K.S."/>
            <person name="Brown S.E."/>
            <person name="Bonaldo M.F."/>
            <person name="Zhu J."/>
            <person name="Sinkins S.P."/>
            <person name="Hogenkamp D.G."/>
            <person name="Amedeo P."/>
            <person name="Arensburger P."/>
            <person name="Atkinson P.W."/>
            <person name="Bidwell S."/>
            <person name="Biedler J."/>
            <person name="Birney E."/>
            <person name="Bruggner R.V."/>
            <person name="Costas J."/>
            <person name="Coy M.R."/>
            <person name="Crabtree J."/>
            <person name="Crawford M."/>
            <person name="Debruyn B."/>
            <person name="Decaprio D."/>
            <person name="Eiglmeier K."/>
            <person name="Eisenstadt E."/>
            <person name="El-Dorry H."/>
            <person name="Gelbart W.M."/>
            <person name="Gomes S.L."/>
            <person name="Hammond M."/>
            <person name="Hannick L.I."/>
            <person name="Hogan J.R."/>
            <person name="Holmes M.H."/>
            <person name="Jaffe D."/>
            <person name="Johnston J.S."/>
            <person name="Kennedy R.C."/>
            <person name="Koo H."/>
            <person name="Kravitz S."/>
            <person name="Kriventseva E.V."/>
            <person name="Kulp D."/>
            <person name="Labutti K."/>
            <person name="Lee E."/>
            <person name="Li S."/>
            <person name="Lovin D.D."/>
            <person name="Mao C."/>
            <person name="Mauceli E."/>
            <person name="Menck C.F."/>
            <person name="Miller J.R."/>
            <person name="Montgomery P."/>
            <person name="Mori A."/>
            <person name="Nascimento A.L."/>
            <person name="Naveira H.F."/>
            <person name="Nusbaum C."/>
            <person name="O'leary S."/>
            <person name="Orvis J."/>
            <person name="Pertea M."/>
            <person name="Quesneville H."/>
            <person name="Reidenbach K.R."/>
            <person name="Rogers Y.H."/>
            <person name="Roth C.W."/>
            <person name="Schneider J.R."/>
            <person name="Schatz M."/>
            <person name="Shumway M."/>
            <person name="Stanke M."/>
            <person name="Stinson E.O."/>
            <person name="Tubio J.M."/>
            <person name="Vanzee J.P."/>
            <person name="Verjovski-Almeida S."/>
            <person name="Werner D."/>
            <person name="White O."/>
            <person name="Wyder S."/>
            <person name="Zeng Q."/>
            <person name="Zhao Q."/>
            <person name="Zhao Y."/>
            <person name="Hill C.A."/>
            <person name="Raikhel A.S."/>
            <person name="Soares M.B."/>
            <person name="Knudson D.L."/>
            <person name="Lee N.H."/>
            <person name="Galagan J."/>
            <person name="Salzberg S.L."/>
            <person name="Paulsen I.T."/>
            <person name="Dimopoulos G."/>
            <person name="Collins F.H."/>
            <person name="Birren B."/>
            <person name="Fraser-Liggett C.M."/>
            <person name="Severson D.W."/>
        </authorList>
    </citation>
    <scope>NUCLEOTIDE SEQUENCE [LARGE SCALE GENOMIC DNA]</scope>
    <source>
        <strain evidence="1">Liverpool</strain>
    </source>
</reference>
<dbReference type="PaxDb" id="7159-AAEL017072-PA"/>
<reference evidence="1" key="1">
    <citation type="submission" date="2005-10" db="EMBL/GenBank/DDBJ databases">
        <authorList>
            <person name="Loftus B.J."/>
            <person name="Nene V.M."/>
            <person name="Hannick L.I."/>
            <person name="Bidwell S."/>
            <person name="Haas B."/>
            <person name="Amedeo P."/>
            <person name="Orvis J."/>
            <person name="Wortman J.R."/>
            <person name="White O.R."/>
            <person name="Salzberg S."/>
            <person name="Shumway M."/>
            <person name="Koo H."/>
            <person name="Zhao Y."/>
            <person name="Holmes M."/>
            <person name="Miller J."/>
            <person name="Schatz M."/>
            <person name="Pop M."/>
            <person name="Pai G."/>
            <person name="Utterback T."/>
            <person name="Rogers Y.-H."/>
            <person name="Kravitz S."/>
            <person name="Fraser C.M."/>
        </authorList>
    </citation>
    <scope>NUCLEOTIDE SEQUENCE</scope>
    <source>
        <strain evidence="1">Liverpool</strain>
    </source>
</reference>
<gene>
    <name evidence="1" type="ORF">AaeL_AAEL017072</name>
</gene>
<dbReference type="AlphaFoldDB" id="J9HH00"/>